<evidence type="ECO:0000256" key="5">
    <source>
        <dbReference type="ARBA" id="ARBA00013180"/>
    </source>
</evidence>
<comment type="similarity">
    <text evidence="4">Belongs to the NanE family.</text>
</comment>
<dbReference type="Gene3D" id="3.20.20.70">
    <property type="entry name" value="Aldolase class I"/>
    <property type="match status" value="1"/>
</dbReference>
<keyword evidence="6" id="KW-0413">Isomerase</keyword>
<dbReference type="InterPro" id="IPR011060">
    <property type="entry name" value="RibuloseP-bd_barrel"/>
</dbReference>
<evidence type="ECO:0000256" key="2">
    <source>
        <dbReference type="ARBA" id="ARBA00002147"/>
    </source>
</evidence>
<dbReference type="AlphaFoldDB" id="A0A367EQ48"/>
<dbReference type="GO" id="GO:0006053">
    <property type="term" value="P:N-acetylmannosamine catabolic process"/>
    <property type="evidence" value="ECO:0007669"/>
    <property type="project" value="TreeGrafter"/>
</dbReference>
<comment type="function">
    <text evidence="2">Converts N-acetylmannosamine-6-phosphate (ManNAc-6-P) to N-acetylglucosamine-6-phosphate (GlcNAc-6-P).</text>
</comment>
<dbReference type="EMBL" id="QOIM01000028">
    <property type="protein sequence ID" value="RCG20238.1"/>
    <property type="molecule type" value="Genomic_DNA"/>
</dbReference>
<dbReference type="RefSeq" id="WP_114015115.1">
    <property type="nucleotide sequence ID" value="NZ_QOIM01000028.1"/>
</dbReference>
<dbReference type="EC" id="5.1.3.9" evidence="5"/>
<dbReference type="SUPFAM" id="SSF51366">
    <property type="entry name" value="Ribulose-phoshate binding barrel"/>
    <property type="match status" value="1"/>
</dbReference>
<gene>
    <name evidence="8" type="ORF">DQ392_09525</name>
</gene>
<dbReference type="InterPro" id="IPR013785">
    <property type="entry name" value="Aldolase_TIM"/>
</dbReference>
<accession>A0A367EQ48</accession>
<evidence type="ECO:0000256" key="1">
    <source>
        <dbReference type="ARBA" id="ARBA00000056"/>
    </source>
</evidence>
<keyword evidence="9" id="KW-1185">Reference proteome</keyword>
<comment type="catalytic activity">
    <reaction evidence="1">
        <text>an N-acyl-D-glucosamine 6-phosphate = an N-acyl-D-mannosamine 6-phosphate</text>
        <dbReference type="Rhea" id="RHEA:23932"/>
        <dbReference type="ChEBI" id="CHEBI:57599"/>
        <dbReference type="ChEBI" id="CHEBI:57666"/>
        <dbReference type="EC" id="5.1.3.9"/>
    </reaction>
</comment>
<dbReference type="Proteomes" id="UP000253507">
    <property type="component" value="Unassembled WGS sequence"/>
</dbReference>
<dbReference type="PANTHER" id="PTHR36204">
    <property type="entry name" value="N-ACETYLMANNOSAMINE-6-PHOSPHATE 2-EPIMERASE-RELATED"/>
    <property type="match status" value="1"/>
</dbReference>
<dbReference type="GO" id="GO:0019262">
    <property type="term" value="P:N-acetylneuraminate catabolic process"/>
    <property type="evidence" value="ECO:0007669"/>
    <property type="project" value="UniProtKB-UniPathway"/>
</dbReference>
<keyword evidence="7" id="KW-0119">Carbohydrate metabolism</keyword>
<evidence type="ECO:0000313" key="9">
    <source>
        <dbReference type="Proteomes" id="UP000253507"/>
    </source>
</evidence>
<reference evidence="8 9" key="1">
    <citation type="submission" date="2018-06" db="EMBL/GenBank/DDBJ databases">
        <title>Streptomyces reniochalinae sp. nov. and Streptomyces diacarnus sp. nov. from marine sponges.</title>
        <authorList>
            <person name="Li L."/>
        </authorList>
    </citation>
    <scope>NUCLEOTIDE SEQUENCE [LARGE SCALE GENOMIC DNA]</scope>
    <source>
        <strain evidence="8 9">LHW50302</strain>
    </source>
</reference>
<sequence>MTPPRASQPTARAAPTAAVIGLDLGGTKTAAALVGPDGAVLRRHHRPTPAREGADLVSSILSGYVPGTPRGAGPDLRLVAALAEALDVPVVAEGRINTPDEAAEALALGAHRVVVGTAITAPTALAGRFVERLARP</sequence>
<dbReference type="UniPathway" id="UPA00629">
    <property type="reaction ID" value="UER00682"/>
</dbReference>
<dbReference type="PANTHER" id="PTHR36204:SF1">
    <property type="entry name" value="N-ACETYLMANNOSAMINE-6-PHOSPHATE 2-EPIMERASE-RELATED"/>
    <property type="match status" value="1"/>
</dbReference>
<dbReference type="OrthoDB" id="9781704at2"/>
<dbReference type="GO" id="GO:0047465">
    <property type="term" value="F:N-acylglucosamine-6-phosphate 2-epimerase activity"/>
    <property type="evidence" value="ECO:0007669"/>
    <property type="project" value="UniProtKB-EC"/>
</dbReference>
<name>A0A367EQ48_9ACTN</name>
<comment type="pathway">
    <text evidence="3">Amino-sugar metabolism; N-acetylneuraminate degradation; D-fructose 6-phosphate from N-acetylneuraminate: step 3/5.</text>
</comment>
<evidence type="ECO:0000313" key="8">
    <source>
        <dbReference type="EMBL" id="RCG20238.1"/>
    </source>
</evidence>
<proteinExistence type="inferred from homology"/>
<evidence type="ECO:0000256" key="6">
    <source>
        <dbReference type="ARBA" id="ARBA00023235"/>
    </source>
</evidence>
<evidence type="ECO:0000256" key="3">
    <source>
        <dbReference type="ARBA" id="ARBA00005081"/>
    </source>
</evidence>
<protein>
    <recommendedName>
        <fullName evidence="5">N-acylglucosamine-6-phosphate 2-epimerase</fullName>
        <ecNumber evidence="5">5.1.3.9</ecNumber>
    </recommendedName>
</protein>
<evidence type="ECO:0000256" key="7">
    <source>
        <dbReference type="ARBA" id="ARBA00023277"/>
    </source>
</evidence>
<dbReference type="Pfam" id="PF04131">
    <property type="entry name" value="NanE"/>
    <property type="match status" value="1"/>
</dbReference>
<comment type="caution">
    <text evidence="8">The sequence shown here is derived from an EMBL/GenBank/DDBJ whole genome shotgun (WGS) entry which is preliminary data.</text>
</comment>
<dbReference type="GO" id="GO:0005829">
    <property type="term" value="C:cytosol"/>
    <property type="evidence" value="ECO:0007669"/>
    <property type="project" value="TreeGrafter"/>
</dbReference>
<organism evidence="8 9">
    <name type="scientific">Streptomyces reniochalinae</name>
    <dbReference type="NCBI Taxonomy" id="2250578"/>
    <lineage>
        <taxon>Bacteria</taxon>
        <taxon>Bacillati</taxon>
        <taxon>Actinomycetota</taxon>
        <taxon>Actinomycetes</taxon>
        <taxon>Kitasatosporales</taxon>
        <taxon>Streptomycetaceae</taxon>
        <taxon>Streptomyces</taxon>
    </lineage>
</organism>
<dbReference type="InterPro" id="IPR007260">
    <property type="entry name" value="NanE"/>
</dbReference>
<evidence type="ECO:0000256" key="4">
    <source>
        <dbReference type="ARBA" id="ARBA00007439"/>
    </source>
</evidence>